<accession>A0AA88GYF1</accession>
<comment type="caution">
    <text evidence="3">The sequence shown here is derived from an EMBL/GenBank/DDBJ whole genome shotgun (WGS) entry which is preliminary data.</text>
</comment>
<evidence type="ECO:0000313" key="4">
    <source>
        <dbReference type="Proteomes" id="UP000816034"/>
    </source>
</evidence>
<dbReference type="AlphaFoldDB" id="A0AA88GYF1"/>
<dbReference type="GeneID" id="68099318"/>
<dbReference type="Proteomes" id="UP000816034">
    <property type="component" value="Unassembled WGS sequence"/>
</dbReference>
<feature type="region of interest" description="Disordered" evidence="2">
    <location>
        <begin position="1"/>
        <end position="54"/>
    </location>
</feature>
<evidence type="ECO:0000256" key="2">
    <source>
        <dbReference type="SAM" id="MobiDB-lite"/>
    </source>
</evidence>
<keyword evidence="4" id="KW-1185">Reference proteome</keyword>
<feature type="compositionally biased region" description="Basic and acidic residues" evidence="2">
    <location>
        <begin position="1"/>
        <end position="12"/>
    </location>
</feature>
<feature type="coiled-coil region" evidence="1">
    <location>
        <begin position="81"/>
        <end position="120"/>
    </location>
</feature>
<gene>
    <name evidence="3" type="ORF">C9374_006864</name>
</gene>
<organism evidence="3 4">
    <name type="scientific">Naegleria lovaniensis</name>
    <name type="common">Amoeba</name>
    <dbReference type="NCBI Taxonomy" id="51637"/>
    <lineage>
        <taxon>Eukaryota</taxon>
        <taxon>Discoba</taxon>
        <taxon>Heterolobosea</taxon>
        <taxon>Tetramitia</taxon>
        <taxon>Eutetramitia</taxon>
        <taxon>Vahlkampfiidae</taxon>
        <taxon>Naegleria</taxon>
    </lineage>
</organism>
<keyword evidence="1" id="KW-0175">Coiled coil</keyword>
<evidence type="ECO:0000313" key="3">
    <source>
        <dbReference type="EMBL" id="KAG2393333.1"/>
    </source>
</evidence>
<protein>
    <submittedName>
        <fullName evidence="3">Uncharacterized protein</fullName>
    </submittedName>
</protein>
<feature type="compositionally biased region" description="Polar residues" evidence="2">
    <location>
        <begin position="13"/>
        <end position="41"/>
    </location>
</feature>
<sequence length="311" mass="35721">MKPPDCSEERDSQNNNNSDIECVSISSQQDPSSTLDPINQIQDHEEGKIQPQDDKTMAATENKFFITEQDWKNLLDKVARLDEENKTKQQVIEDESRLRKELEKKISEQLESKISKLESKVTELSTFYTELNEIKEIIKPPQTKTQNTLNSSVTSWGANIHPEARKSYWSKLSFDLYQCPDYQNMTNAILKKMNELAYAERFHIEDYNLISSADACSTNLVLFPKYCGSSRFQSKEAVELVNKGKKIIFLVYRYGNKNDELQLGSEFSSCVKFEFFTSSLDSIKLVENERTERELQGLTTSVINNATTVAK</sequence>
<evidence type="ECO:0000256" key="1">
    <source>
        <dbReference type="SAM" id="Coils"/>
    </source>
</evidence>
<dbReference type="EMBL" id="PYSW02000002">
    <property type="protein sequence ID" value="KAG2393333.1"/>
    <property type="molecule type" value="Genomic_DNA"/>
</dbReference>
<proteinExistence type="predicted"/>
<reference evidence="3 4" key="1">
    <citation type="journal article" date="2018" name="BMC Genomics">
        <title>The genome of Naegleria lovaniensis, the basis for a comparative approach to unravel pathogenicity factors of the human pathogenic amoeba N. fowleri.</title>
        <authorList>
            <person name="Liechti N."/>
            <person name="Schurch N."/>
            <person name="Bruggmann R."/>
            <person name="Wittwer M."/>
        </authorList>
    </citation>
    <scope>NUCLEOTIDE SEQUENCE [LARGE SCALE GENOMIC DNA]</scope>
    <source>
        <strain evidence="3 4">ATCC 30569</strain>
    </source>
</reference>
<name>A0AA88GYF1_NAELO</name>
<feature type="compositionally biased region" description="Basic and acidic residues" evidence="2">
    <location>
        <begin position="42"/>
        <end position="54"/>
    </location>
</feature>
<dbReference type="RefSeq" id="XP_044555227.1">
    <property type="nucleotide sequence ID" value="XM_044696771.1"/>
</dbReference>